<dbReference type="Pfam" id="PF09684">
    <property type="entry name" value="Tail_P2_I"/>
    <property type="match status" value="1"/>
</dbReference>
<dbReference type="KEGG" id="ccot:CCAX7_63150"/>
<dbReference type="InterPro" id="IPR006521">
    <property type="entry name" value="Tail_protein_I"/>
</dbReference>
<dbReference type="Proteomes" id="UP000287394">
    <property type="component" value="Chromosome"/>
</dbReference>
<dbReference type="AlphaFoldDB" id="A0A402CWS8"/>
<evidence type="ECO:0000313" key="1">
    <source>
        <dbReference type="EMBL" id="BDI34264.1"/>
    </source>
</evidence>
<dbReference type="RefSeq" id="WP_119321796.1">
    <property type="nucleotide sequence ID" value="NZ_AP025739.1"/>
</dbReference>
<keyword evidence="2" id="KW-1185">Reference proteome</keyword>
<proteinExistence type="predicted"/>
<name>A0A402CWS8_9BACT</name>
<protein>
    <submittedName>
        <fullName evidence="1">Uncharacterized protein</fullName>
    </submittedName>
</protein>
<dbReference type="EMBL" id="AP025739">
    <property type="protein sequence ID" value="BDI34264.1"/>
    <property type="molecule type" value="Genomic_DNA"/>
</dbReference>
<accession>A0A402CWS8</accession>
<dbReference type="NCBIfam" id="TIGR02242">
    <property type="entry name" value="tail_TIGR02242"/>
    <property type="match status" value="1"/>
</dbReference>
<reference evidence="1 2" key="1">
    <citation type="journal article" date="2019" name="Int. J. Syst. Evol. Microbiol.">
        <title>Capsulimonas corticalis gen. nov., sp. nov., an aerobic capsulated bacterium, of a novel bacterial order, Capsulimonadales ord. nov., of the class Armatimonadia of the phylum Armatimonadetes.</title>
        <authorList>
            <person name="Li J."/>
            <person name="Kudo C."/>
            <person name="Tonouchi A."/>
        </authorList>
    </citation>
    <scope>NUCLEOTIDE SEQUENCE [LARGE SCALE GENOMIC DNA]</scope>
    <source>
        <strain evidence="1 2">AX-7</strain>
    </source>
</reference>
<dbReference type="InterPro" id="IPR011748">
    <property type="entry name" value="Unchr_phage_tail-like"/>
</dbReference>
<organism evidence="1 2">
    <name type="scientific">Capsulimonas corticalis</name>
    <dbReference type="NCBI Taxonomy" id="2219043"/>
    <lineage>
        <taxon>Bacteria</taxon>
        <taxon>Bacillati</taxon>
        <taxon>Armatimonadota</taxon>
        <taxon>Armatimonadia</taxon>
        <taxon>Capsulimonadales</taxon>
        <taxon>Capsulimonadaceae</taxon>
        <taxon>Capsulimonas</taxon>
    </lineage>
</organism>
<dbReference type="OrthoDB" id="370073at2"/>
<gene>
    <name evidence="1" type="ORF">CCAX7_63150</name>
</gene>
<evidence type="ECO:0000313" key="2">
    <source>
        <dbReference type="Proteomes" id="UP000287394"/>
    </source>
</evidence>
<sequence>MNDTPETQSQPARRAADFGIDLNLIPDELDVPLRAEQKPDGSAASLWHRTQASPGAMVSLWSRDTRLRIVRLTVQSEAASWNGRWARWTYAVRRAPEIQGGGALDAQDVLSEDGSALTLLLLPGEQRSVTLEFLPVLDGVTRTGDYPFTVVVTDVGDSRITDTPGRLRLTHPPASLLDLLPAIYAGPSVSPNARFAPYEDPPFFTRFLRGFEDASEPLQNLLNRRERLFDLQQTPADFLPWLAGWVSLALDENWPELKRRRLIREAVDLYRWRGTRRGLSRYLEIYTGTIPRIEDQPFTGMRLGPTSLLGKDTLLGGVGAHTFVVTLAVPNPRAVNERIVRDIIESEKPAHAAYDLRIVHRAE</sequence>